<dbReference type="Proteomes" id="UP000759131">
    <property type="component" value="Unassembled WGS sequence"/>
</dbReference>
<evidence type="ECO:0000256" key="5">
    <source>
        <dbReference type="RuleBase" id="RU361235"/>
    </source>
</evidence>
<dbReference type="OrthoDB" id="19653at2759"/>
<feature type="non-terminal residue" evidence="7">
    <location>
        <position position="1"/>
    </location>
</feature>
<reference evidence="7" key="1">
    <citation type="submission" date="2020-11" db="EMBL/GenBank/DDBJ databases">
        <authorList>
            <person name="Tran Van P."/>
        </authorList>
    </citation>
    <scope>NUCLEOTIDE SEQUENCE</scope>
</reference>
<gene>
    <name evidence="7" type="ORF">OSB1V03_LOCUS20474</name>
</gene>
<accession>A0A7R9LPA8</accession>
<organism evidence="7">
    <name type="scientific">Medioppia subpectinata</name>
    <dbReference type="NCBI Taxonomy" id="1979941"/>
    <lineage>
        <taxon>Eukaryota</taxon>
        <taxon>Metazoa</taxon>
        <taxon>Ecdysozoa</taxon>
        <taxon>Arthropoda</taxon>
        <taxon>Chelicerata</taxon>
        <taxon>Arachnida</taxon>
        <taxon>Acari</taxon>
        <taxon>Acariformes</taxon>
        <taxon>Sarcoptiformes</taxon>
        <taxon>Oribatida</taxon>
        <taxon>Brachypylina</taxon>
        <taxon>Oppioidea</taxon>
        <taxon>Oppiidae</taxon>
        <taxon>Medioppia</taxon>
    </lineage>
</organism>
<dbReference type="AlphaFoldDB" id="A0A7R9LPA8"/>
<dbReference type="GO" id="GO:0003990">
    <property type="term" value="F:acetylcholinesterase activity"/>
    <property type="evidence" value="ECO:0007669"/>
    <property type="project" value="TreeGrafter"/>
</dbReference>
<dbReference type="InterPro" id="IPR050654">
    <property type="entry name" value="AChE-related_enzymes"/>
</dbReference>
<feature type="non-terminal residue" evidence="7">
    <location>
        <position position="107"/>
    </location>
</feature>
<keyword evidence="8" id="KW-1185">Reference proteome</keyword>
<keyword evidence="2" id="KW-0719">Serine esterase</keyword>
<dbReference type="Pfam" id="PF00135">
    <property type="entry name" value="COesterase"/>
    <property type="match status" value="1"/>
</dbReference>
<feature type="domain" description="Carboxylesterase type B" evidence="6">
    <location>
        <begin position="18"/>
        <end position="107"/>
    </location>
</feature>
<evidence type="ECO:0000313" key="8">
    <source>
        <dbReference type="Proteomes" id="UP000759131"/>
    </source>
</evidence>
<dbReference type="GO" id="GO:0005886">
    <property type="term" value="C:plasma membrane"/>
    <property type="evidence" value="ECO:0007669"/>
    <property type="project" value="TreeGrafter"/>
</dbReference>
<evidence type="ECO:0000259" key="6">
    <source>
        <dbReference type="Pfam" id="PF00135"/>
    </source>
</evidence>
<sequence>LNGGVSLVPDGIGSIFQPLYNGSVLATNDVIVVAVNYCLGPFGFLYAGAGHEHIVLGNAGFYDQLLALQWVWDNIHSFGGDKNQMTIFGQSAGSWSVSAHVLSPLSK</sequence>
<evidence type="ECO:0000256" key="2">
    <source>
        <dbReference type="ARBA" id="ARBA00022487"/>
    </source>
</evidence>
<protein>
    <recommendedName>
        <fullName evidence="5">Carboxylic ester hydrolase</fullName>
        <ecNumber evidence="5">3.1.1.-</ecNumber>
    </recommendedName>
</protein>
<dbReference type="SUPFAM" id="SSF53474">
    <property type="entry name" value="alpha/beta-Hydrolases"/>
    <property type="match status" value="1"/>
</dbReference>
<evidence type="ECO:0000256" key="3">
    <source>
        <dbReference type="ARBA" id="ARBA00022801"/>
    </source>
</evidence>
<dbReference type="EMBL" id="OC888486">
    <property type="protein sequence ID" value="CAD7645369.1"/>
    <property type="molecule type" value="Genomic_DNA"/>
</dbReference>
<dbReference type="InterPro" id="IPR029058">
    <property type="entry name" value="AB_hydrolase_fold"/>
</dbReference>
<dbReference type="InterPro" id="IPR002018">
    <property type="entry name" value="CarbesteraseB"/>
</dbReference>
<dbReference type="PANTHER" id="PTHR43918">
    <property type="entry name" value="ACETYLCHOLINESTERASE"/>
    <property type="match status" value="1"/>
</dbReference>
<evidence type="ECO:0000256" key="1">
    <source>
        <dbReference type="ARBA" id="ARBA00005964"/>
    </source>
</evidence>
<dbReference type="GO" id="GO:0006581">
    <property type="term" value="P:acetylcholine catabolic process"/>
    <property type="evidence" value="ECO:0007669"/>
    <property type="project" value="TreeGrafter"/>
</dbReference>
<comment type="similarity">
    <text evidence="1 5">Belongs to the type-B carboxylesterase/lipase family.</text>
</comment>
<dbReference type="GO" id="GO:0005615">
    <property type="term" value="C:extracellular space"/>
    <property type="evidence" value="ECO:0007669"/>
    <property type="project" value="TreeGrafter"/>
</dbReference>
<keyword evidence="4" id="KW-0325">Glycoprotein</keyword>
<keyword evidence="3 5" id="KW-0378">Hydrolase</keyword>
<dbReference type="PROSITE" id="PS00122">
    <property type="entry name" value="CARBOXYLESTERASE_B_1"/>
    <property type="match status" value="1"/>
</dbReference>
<evidence type="ECO:0000256" key="4">
    <source>
        <dbReference type="ARBA" id="ARBA00023180"/>
    </source>
</evidence>
<evidence type="ECO:0000313" key="7">
    <source>
        <dbReference type="EMBL" id="CAD7645369.1"/>
    </source>
</evidence>
<dbReference type="PANTHER" id="PTHR43918:SF4">
    <property type="entry name" value="CARBOXYLIC ESTER HYDROLASE"/>
    <property type="match status" value="1"/>
</dbReference>
<dbReference type="InterPro" id="IPR019826">
    <property type="entry name" value="Carboxylesterase_B_AS"/>
</dbReference>
<dbReference type="EC" id="3.1.1.-" evidence="5"/>
<proteinExistence type="inferred from homology"/>
<dbReference type="GO" id="GO:0019695">
    <property type="term" value="P:choline metabolic process"/>
    <property type="evidence" value="ECO:0007669"/>
    <property type="project" value="TreeGrafter"/>
</dbReference>
<name>A0A7R9LPA8_9ACAR</name>
<dbReference type="EMBL" id="CAJPIZ010033911">
    <property type="protein sequence ID" value="CAG2120527.1"/>
    <property type="molecule type" value="Genomic_DNA"/>
</dbReference>
<dbReference type="Gene3D" id="3.40.50.1820">
    <property type="entry name" value="alpha/beta hydrolase"/>
    <property type="match status" value="1"/>
</dbReference>